<dbReference type="EMBL" id="JARIHO010000015">
    <property type="protein sequence ID" value="KAJ7349980.1"/>
    <property type="molecule type" value="Genomic_DNA"/>
</dbReference>
<dbReference type="InterPro" id="IPR035992">
    <property type="entry name" value="Ricin_B-like_lectins"/>
</dbReference>
<dbReference type="SUPFAM" id="SSF50370">
    <property type="entry name" value="Ricin B-like lectins"/>
    <property type="match status" value="1"/>
</dbReference>
<name>A0AAD7A5J0_9AGAR</name>
<accession>A0AAD7A5J0</accession>
<dbReference type="Proteomes" id="UP001218218">
    <property type="component" value="Unassembled WGS sequence"/>
</dbReference>
<evidence type="ECO:0000313" key="1">
    <source>
        <dbReference type="EMBL" id="KAJ7349980.1"/>
    </source>
</evidence>
<comment type="caution">
    <text evidence="1">The sequence shown here is derived from an EMBL/GenBank/DDBJ whole genome shotgun (WGS) entry which is preliminary data.</text>
</comment>
<dbReference type="AlphaFoldDB" id="A0AAD7A5J0"/>
<reference evidence="1" key="1">
    <citation type="submission" date="2023-03" db="EMBL/GenBank/DDBJ databases">
        <title>Massive genome expansion in bonnet fungi (Mycena s.s.) driven by repeated elements and novel gene families across ecological guilds.</title>
        <authorList>
            <consortium name="Lawrence Berkeley National Laboratory"/>
            <person name="Harder C.B."/>
            <person name="Miyauchi S."/>
            <person name="Viragh M."/>
            <person name="Kuo A."/>
            <person name="Thoen E."/>
            <person name="Andreopoulos B."/>
            <person name="Lu D."/>
            <person name="Skrede I."/>
            <person name="Drula E."/>
            <person name="Henrissat B."/>
            <person name="Morin E."/>
            <person name="Kohler A."/>
            <person name="Barry K."/>
            <person name="LaButti K."/>
            <person name="Morin E."/>
            <person name="Salamov A."/>
            <person name="Lipzen A."/>
            <person name="Mereny Z."/>
            <person name="Hegedus B."/>
            <person name="Baldrian P."/>
            <person name="Stursova M."/>
            <person name="Weitz H."/>
            <person name="Taylor A."/>
            <person name="Grigoriev I.V."/>
            <person name="Nagy L.G."/>
            <person name="Martin F."/>
            <person name="Kauserud H."/>
        </authorList>
    </citation>
    <scope>NUCLEOTIDE SEQUENCE</scope>
    <source>
        <strain evidence="1">CBHHK002</strain>
    </source>
</reference>
<keyword evidence="2" id="KW-1185">Reference proteome</keyword>
<protein>
    <recommendedName>
        <fullName evidence="3">Ricin B lectin domain-containing protein</fullName>
    </recommendedName>
</protein>
<dbReference type="CDD" id="cd00161">
    <property type="entry name" value="beta-trefoil_Ricin-like"/>
    <property type="match status" value="1"/>
</dbReference>
<evidence type="ECO:0008006" key="3">
    <source>
        <dbReference type="Google" id="ProtNLM"/>
    </source>
</evidence>
<gene>
    <name evidence="1" type="ORF">DFH08DRAFT_807305</name>
</gene>
<dbReference type="PROSITE" id="PS50231">
    <property type="entry name" value="RICIN_B_LECTIN"/>
    <property type="match status" value="1"/>
</dbReference>
<dbReference type="Gene3D" id="2.80.10.50">
    <property type="match status" value="1"/>
</dbReference>
<evidence type="ECO:0000313" key="2">
    <source>
        <dbReference type="Proteomes" id="UP001218218"/>
    </source>
</evidence>
<proteinExistence type="predicted"/>
<organism evidence="1 2">
    <name type="scientific">Mycena albidolilacea</name>
    <dbReference type="NCBI Taxonomy" id="1033008"/>
    <lineage>
        <taxon>Eukaryota</taxon>
        <taxon>Fungi</taxon>
        <taxon>Dikarya</taxon>
        <taxon>Basidiomycota</taxon>
        <taxon>Agaricomycotina</taxon>
        <taxon>Agaricomycetes</taxon>
        <taxon>Agaricomycetidae</taxon>
        <taxon>Agaricales</taxon>
        <taxon>Marasmiineae</taxon>
        <taxon>Mycenaceae</taxon>
        <taxon>Mycena</taxon>
    </lineage>
</organism>
<sequence>MTRLDSTQSRLVESTWGLGVASRGNITADHDISGTVREPLDTMREPLGAVSLHQYSLCAQFRVDLNRTPKRASQGTLRWTHTFYHSVRICGESDLATFCRRRSLLHGPPYRPQPTNPGLRCDLPKVTSVAISGDFGSVAENFKLGDVLNNMCLTIPGGDIDDGVQLQIQPCLNLAKNRQLFRMMNGPSSGTVQIVWDAQGKVTTVDCNGSSAQPYSKSTSDSRRGSMFRTRSIRSSSYACLSGHSREVVVSQMKCDCTELEFLCGEVKFMNDNGDEGVEIHCRHYHLRSIQPMQTDNELSAQTGRGWRRSRMFKIVLVAWAVYSSGVTPIRNARRPEGVSYNQRWEVVETGGEHGDDVTGLTDNEIVEVHGRERVPL</sequence>